<gene>
    <name evidence="1" type="ORF">V5R04_00975</name>
</gene>
<dbReference type="InterPro" id="IPR036102">
    <property type="entry name" value="OsmC/Ohrsf"/>
</dbReference>
<dbReference type="InterPro" id="IPR015946">
    <property type="entry name" value="KH_dom-like_a/b"/>
</dbReference>
<organism evidence="1">
    <name type="scientific">Jonesiaceae bacterium BS-20</name>
    <dbReference type="NCBI Taxonomy" id="3120821"/>
    <lineage>
        <taxon>Bacteria</taxon>
        <taxon>Bacillati</taxon>
        <taxon>Actinomycetota</taxon>
        <taxon>Actinomycetes</taxon>
        <taxon>Micrococcales</taxon>
        <taxon>Jonesiaceae</taxon>
    </lineage>
</organism>
<sequence>MTNPKFLTPENAPTDAVWVERIGERKYVGYNDRGAQVAIAGAGVEGTFTPGELLKLAAGACTGLVTDRALARRAGADYNAQVQVSSVKNDPENRYETFAETLVVDLNALEPEARERLLGLIQSTVESQCTVGRTIEAGAKITLEVVPD</sequence>
<proteinExistence type="predicted"/>
<accession>A0AAU7DX37</accession>
<dbReference type="AlphaFoldDB" id="A0AAU7DX37"/>
<dbReference type="EMBL" id="CP146203">
    <property type="protein sequence ID" value="XBH21831.1"/>
    <property type="molecule type" value="Genomic_DNA"/>
</dbReference>
<dbReference type="SUPFAM" id="SSF82784">
    <property type="entry name" value="OsmC-like"/>
    <property type="match status" value="1"/>
</dbReference>
<protein>
    <submittedName>
        <fullName evidence="1">OsmC family protein</fullName>
    </submittedName>
</protein>
<dbReference type="InterPro" id="IPR003718">
    <property type="entry name" value="OsmC/Ohr_fam"/>
</dbReference>
<evidence type="ECO:0000313" key="1">
    <source>
        <dbReference type="EMBL" id="XBH21831.1"/>
    </source>
</evidence>
<dbReference type="Gene3D" id="3.30.300.20">
    <property type="match status" value="1"/>
</dbReference>
<reference evidence="1" key="1">
    <citation type="submission" date="2024-02" db="EMBL/GenBank/DDBJ databases">
        <title>Tomenella chthoni gen. nov. sp. nov., a member of the family Jonesiaceae isolated from bat guano.</title>
        <authorList>
            <person name="Miller S.L."/>
            <person name="King J."/>
            <person name="Sankaranarayanan K."/>
            <person name="Lawson P.A."/>
        </authorList>
    </citation>
    <scope>NUCLEOTIDE SEQUENCE</scope>
    <source>
        <strain evidence="1">BS-20</strain>
    </source>
</reference>
<name>A0AAU7DX37_9MICO</name>
<dbReference type="Pfam" id="PF02566">
    <property type="entry name" value="OsmC"/>
    <property type="match status" value="1"/>
</dbReference>